<evidence type="ECO:0000313" key="3">
    <source>
        <dbReference type="Proteomes" id="UP000578036"/>
    </source>
</evidence>
<dbReference type="InterPro" id="IPR011646">
    <property type="entry name" value="KAP_P-loop"/>
</dbReference>
<comment type="caution">
    <text evidence="2">The sequence shown here is derived from an EMBL/GenBank/DDBJ whole genome shotgun (WGS) entry which is preliminary data.</text>
</comment>
<evidence type="ECO:0000259" key="1">
    <source>
        <dbReference type="Pfam" id="PF07693"/>
    </source>
</evidence>
<dbReference type="AlphaFoldDB" id="A0A7W4VE48"/>
<dbReference type="Proteomes" id="UP000578036">
    <property type="component" value="Unassembled WGS sequence"/>
</dbReference>
<dbReference type="InterPro" id="IPR016024">
    <property type="entry name" value="ARM-type_fold"/>
</dbReference>
<gene>
    <name evidence="2" type="ORF">FHX61_004597</name>
</gene>
<feature type="domain" description="KAP NTPase" evidence="1">
    <location>
        <begin position="26"/>
        <end position="173"/>
    </location>
</feature>
<sequence>MLLEQLKLYKSGSAVTPDGRRGSACERLVVFVDDLDRLSAEEMVAGLDAVRTFMEIPKSRLPAGLGLVFVISCDEAKVADALAKGRRNADLPATVFNHSDARRYLDRIFQFRIEIPPPPRQDMRAFAKRHLKQLPGIAEDLSRRGIALEPIVDRMIHVGVKDPRNALQIVNAFGQAWWLATKRELEPAGRSGGLHEGAVTEHPVSLGALCALKVSFPDFYHDLQLDPGFLQSFTDVVVRGQTIEEQPLSARQLLEEQYLANEEGASPNDVKPAHRPLRQYVASLYGLRWPESLQSLLLLSEDPISRRLGARGAAVYDAFVSGDARGVLEGMGRHNDAAPLHADDARMLLNMYERVDQESDSRQINAARAVAQLVERIPDPPAQQLLSALCRQLVDSLDLRSQLGPKRIIRLMNAASGREQMVVASKLVRDCLRVGKNFALRLETLETPSLDDVMATVRELVPAILQVRREWGLDPVAEVSLREWLLDRTLSVAGKSIQLPFGELEAWLDSTDHNLVEDLGVSYLEALVDELGSDTPSNFDVTVAAARVVRIVDLVMPNGVESRAEAWSLLSRFLALRSGEFADVALQLARSHAATAEVHGIAQFVLTLEQRLKQEDDSYGTVDHSEVLQTVTAIVETRAEDLDLDTLQKMSGLASYWIDDVDTVHAACRLIDLLRQSNAASTTDTLTAWSKKLLGSLPDACITYLAVNFVDLDSSSQEAIVTALAPIADNESLSKDVEERYELFVDGFKDPDAWGKTPLKPFLDRLLPNIAARYANPNNYLYRVFENTATILKFATPQVLGPTLQTLFSQAKGIPAHYPFLHAHMVGNWPMQGEQYPTYVPQSIFDDAHSFAMSYPSNVLAGMLRSMSDMVKRGIVPADQQPKIIAAACSTWSAKPLKAAESLVLNASGVSADQAAELIKPIDWSDEEQIAALTKTWQAIARAMPSAKRTETCRRLLALGTFGPAEAPDSGLEKWLDAQPDHGTEILVQLFPEEGLNDAYRLRLWRQVIEKASVLGVEFFLTTVPRVVALPSVEETVSAIFDERERISVVVASEDDRAELARRLMEMFTEAKTVTTTGRIADYAHELAGRGALQHFDPKELSASQYAMLEVRFKGARELRRLAGVVQQAAE</sequence>
<proteinExistence type="predicted"/>
<accession>A0A7W4VE48</accession>
<dbReference type="Pfam" id="PF07693">
    <property type="entry name" value="KAP_NTPase"/>
    <property type="match status" value="1"/>
</dbReference>
<dbReference type="RefSeq" id="WP_183300276.1">
    <property type="nucleotide sequence ID" value="NZ_JACHWF010000006.1"/>
</dbReference>
<name>A0A7W4VE48_9BURK</name>
<reference evidence="2 3" key="1">
    <citation type="submission" date="2020-08" db="EMBL/GenBank/DDBJ databases">
        <title>Genomic Encyclopedia of Type Strains, Phase IV (KMG-V): Genome sequencing to study the core and pangenomes of soil and plant-associated prokaryotes.</title>
        <authorList>
            <person name="Whitman W."/>
        </authorList>
    </citation>
    <scope>NUCLEOTIDE SEQUENCE [LARGE SCALE GENOMIC DNA]</scope>
    <source>
        <strain evidence="2 3">SLV-2362</strain>
    </source>
</reference>
<organism evidence="2 3">
    <name type="scientific">Cupriavidus alkaliphilus</name>
    <dbReference type="NCBI Taxonomy" id="942866"/>
    <lineage>
        <taxon>Bacteria</taxon>
        <taxon>Pseudomonadati</taxon>
        <taxon>Pseudomonadota</taxon>
        <taxon>Betaproteobacteria</taxon>
        <taxon>Burkholderiales</taxon>
        <taxon>Burkholderiaceae</taxon>
        <taxon>Cupriavidus</taxon>
    </lineage>
</organism>
<protein>
    <recommendedName>
        <fullName evidence="1">KAP NTPase domain-containing protein</fullName>
    </recommendedName>
</protein>
<dbReference type="EMBL" id="JACHWF010000006">
    <property type="protein sequence ID" value="MBB3009921.1"/>
    <property type="molecule type" value="Genomic_DNA"/>
</dbReference>
<evidence type="ECO:0000313" key="2">
    <source>
        <dbReference type="EMBL" id="MBB3009921.1"/>
    </source>
</evidence>
<keyword evidence="3" id="KW-1185">Reference proteome</keyword>
<dbReference type="SUPFAM" id="SSF48371">
    <property type="entry name" value="ARM repeat"/>
    <property type="match status" value="1"/>
</dbReference>